<feature type="compositionally biased region" description="Low complexity" evidence="1">
    <location>
        <begin position="15"/>
        <end position="33"/>
    </location>
</feature>
<feature type="compositionally biased region" description="Basic and acidic residues" evidence="1">
    <location>
        <begin position="499"/>
        <end position="516"/>
    </location>
</feature>
<feature type="compositionally biased region" description="Low complexity" evidence="1">
    <location>
        <begin position="542"/>
        <end position="560"/>
    </location>
</feature>
<accession>A0A1D1W6K6</accession>
<name>A0A1D1W6K6_RAMVA</name>
<reference evidence="2 3" key="1">
    <citation type="journal article" date="2016" name="Nat. Commun.">
        <title>Extremotolerant tardigrade genome and improved radiotolerance of human cultured cells by tardigrade-unique protein.</title>
        <authorList>
            <person name="Hashimoto T."/>
            <person name="Horikawa D.D."/>
            <person name="Saito Y."/>
            <person name="Kuwahara H."/>
            <person name="Kozuka-Hata H."/>
            <person name="Shin-I T."/>
            <person name="Minakuchi Y."/>
            <person name="Ohishi K."/>
            <person name="Motoyama A."/>
            <person name="Aizu T."/>
            <person name="Enomoto A."/>
            <person name="Kondo K."/>
            <person name="Tanaka S."/>
            <person name="Hara Y."/>
            <person name="Koshikawa S."/>
            <person name="Sagara H."/>
            <person name="Miura T."/>
            <person name="Yokobori S."/>
            <person name="Miyagawa K."/>
            <person name="Suzuki Y."/>
            <person name="Kubo T."/>
            <person name="Oyama M."/>
            <person name="Kohara Y."/>
            <person name="Fujiyama A."/>
            <person name="Arakawa K."/>
            <person name="Katayama T."/>
            <person name="Toyoda A."/>
            <person name="Kunieda T."/>
        </authorList>
    </citation>
    <scope>NUCLEOTIDE SEQUENCE [LARGE SCALE GENOMIC DNA]</scope>
    <source>
        <strain evidence="2 3">YOKOZUNA-1</strain>
    </source>
</reference>
<feature type="region of interest" description="Disordered" evidence="1">
    <location>
        <begin position="145"/>
        <end position="182"/>
    </location>
</feature>
<gene>
    <name evidence="2" type="primary">RvY_16626-1</name>
    <name evidence="2" type="synonym">RvY_16626.1</name>
    <name evidence="2" type="ORF">RvY_16626</name>
</gene>
<feature type="compositionally biased region" description="Low complexity" evidence="1">
    <location>
        <begin position="573"/>
        <end position="597"/>
    </location>
</feature>
<feature type="compositionally biased region" description="Polar residues" evidence="1">
    <location>
        <begin position="278"/>
        <end position="300"/>
    </location>
</feature>
<protein>
    <submittedName>
        <fullName evidence="2">Uncharacterized protein</fullName>
    </submittedName>
</protein>
<proteinExistence type="predicted"/>
<dbReference type="EMBL" id="BDGG01000014">
    <property type="protein sequence ID" value="GAV06679.1"/>
    <property type="molecule type" value="Genomic_DNA"/>
</dbReference>
<comment type="caution">
    <text evidence="2">The sequence shown here is derived from an EMBL/GenBank/DDBJ whole genome shotgun (WGS) entry which is preliminary data.</text>
</comment>
<feature type="compositionally biased region" description="Basic and acidic residues" evidence="1">
    <location>
        <begin position="334"/>
        <end position="351"/>
    </location>
</feature>
<dbReference type="STRING" id="947166.A0A1D1W6K6"/>
<dbReference type="AlphaFoldDB" id="A0A1D1W6K6"/>
<feature type="region of interest" description="Disordered" evidence="1">
    <location>
        <begin position="328"/>
        <end position="416"/>
    </location>
</feature>
<keyword evidence="3" id="KW-1185">Reference proteome</keyword>
<sequence length="597" mass="62585">MSMREQKNASEPPTSAGLSPSGSHPLSSVPSTSRGISGAADVVKNNFSRNSHPKIAEGALPPGSTTLPDVLSNVSTKMRVSFTLSASSASKLRDLVDFSREQLAQLGIVKGNVGDDSSSSDADPASLPPHFSPVLRTAAVSQAQAMLPPVSTKPTTASKKGQNKMLPPKAKPSVPSSDTQRKVQQLLNTIHASQQRSDGSPAHSSALPNGIVKVISNLSPTQENISTSLSKGSPTILQPNVVASTSEPIPLSSSPITTMAAPTGPFPFASMTKVASTIKSNPPTSHQNPSSPNAIITPSSPFLKPTIAPTSIKKLSGRSIADASPLLSNLLKNSEPENEKEMKETAKETHSNVKPTTNNLPVLPSVVSPKEPPKKTPRKRKDAPSPIAEEKPVKAVTRPRKKKKIESASFPLPPTQSIAPASAVYQMAVLGPNSTLFHLPTNPGKPNELNTATLIVLPKSSTSVQFQSTPQQSSPRVSEGASLLSQLVTLPVTNGPKVNRKESTKSREAKVDRAEHPMVNGVDHPAKKATGHSTEKTNEGRSTVSSVKVPEESPTVPPVTFKVPISLNGSERTPSVEVSNSTSSTTSSALPLETAPT</sequence>
<evidence type="ECO:0000313" key="2">
    <source>
        <dbReference type="EMBL" id="GAV06679.1"/>
    </source>
</evidence>
<feature type="region of interest" description="Disordered" evidence="1">
    <location>
        <begin position="1"/>
        <end position="45"/>
    </location>
</feature>
<feature type="region of interest" description="Disordered" evidence="1">
    <location>
        <begin position="493"/>
        <end position="597"/>
    </location>
</feature>
<feature type="region of interest" description="Disordered" evidence="1">
    <location>
        <begin position="278"/>
        <end position="302"/>
    </location>
</feature>
<evidence type="ECO:0000256" key="1">
    <source>
        <dbReference type="SAM" id="MobiDB-lite"/>
    </source>
</evidence>
<evidence type="ECO:0000313" key="3">
    <source>
        <dbReference type="Proteomes" id="UP000186922"/>
    </source>
</evidence>
<organism evidence="2 3">
    <name type="scientific">Ramazzottius varieornatus</name>
    <name type="common">Water bear</name>
    <name type="synonym">Tardigrade</name>
    <dbReference type="NCBI Taxonomy" id="947166"/>
    <lineage>
        <taxon>Eukaryota</taxon>
        <taxon>Metazoa</taxon>
        <taxon>Ecdysozoa</taxon>
        <taxon>Tardigrada</taxon>
        <taxon>Eutardigrada</taxon>
        <taxon>Parachela</taxon>
        <taxon>Hypsibioidea</taxon>
        <taxon>Ramazzottiidae</taxon>
        <taxon>Ramazzottius</taxon>
    </lineage>
</organism>
<dbReference type="Proteomes" id="UP000186922">
    <property type="component" value="Unassembled WGS sequence"/>
</dbReference>
<feature type="compositionally biased region" description="Low complexity" evidence="1">
    <location>
        <begin position="360"/>
        <end position="369"/>
    </location>
</feature>